<sequence length="78" mass="8813">MCFLSGTCCASGVLLWILSSTLDYPERLVTGRHRDEARLVLSNSVLAIEVTIYSDCETPVLKARLLQTLKFHLREKKC</sequence>
<protein>
    <submittedName>
        <fullName evidence="2">Putative secreted protein</fullName>
    </submittedName>
</protein>
<feature type="signal peptide" evidence="1">
    <location>
        <begin position="1"/>
        <end position="23"/>
    </location>
</feature>
<evidence type="ECO:0000256" key="1">
    <source>
        <dbReference type="SAM" id="SignalP"/>
    </source>
</evidence>
<proteinExistence type="predicted"/>
<dbReference type="EMBL" id="GIFC01001879">
    <property type="protein sequence ID" value="MXU83962.1"/>
    <property type="molecule type" value="Transcribed_RNA"/>
</dbReference>
<organism evidence="2">
    <name type="scientific">Ixodes ricinus</name>
    <name type="common">Common tick</name>
    <name type="synonym">Acarus ricinus</name>
    <dbReference type="NCBI Taxonomy" id="34613"/>
    <lineage>
        <taxon>Eukaryota</taxon>
        <taxon>Metazoa</taxon>
        <taxon>Ecdysozoa</taxon>
        <taxon>Arthropoda</taxon>
        <taxon>Chelicerata</taxon>
        <taxon>Arachnida</taxon>
        <taxon>Acari</taxon>
        <taxon>Parasitiformes</taxon>
        <taxon>Ixodida</taxon>
        <taxon>Ixodoidea</taxon>
        <taxon>Ixodidae</taxon>
        <taxon>Ixodinae</taxon>
        <taxon>Ixodes</taxon>
    </lineage>
</organism>
<feature type="chain" id="PRO_5025605430" evidence="1">
    <location>
        <begin position="24"/>
        <end position="78"/>
    </location>
</feature>
<accession>A0A6B0TVB4</accession>
<dbReference type="AlphaFoldDB" id="A0A6B0TVB4"/>
<keyword evidence="1" id="KW-0732">Signal</keyword>
<evidence type="ECO:0000313" key="2">
    <source>
        <dbReference type="EMBL" id="MXU83962.1"/>
    </source>
</evidence>
<name>A0A6B0TVB4_IXORI</name>
<reference evidence="2" key="1">
    <citation type="submission" date="2019-12" db="EMBL/GenBank/DDBJ databases">
        <title>An insight into the sialome of adult female Ixodes ricinus ticks feeding for 6 days.</title>
        <authorList>
            <person name="Perner J."/>
            <person name="Ribeiro J.M.C."/>
        </authorList>
    </citation>
    <scope>NUCLEOTIDE SEQUENCE</scope>
    <source>
        <strain evidence="2">Semi-engorged</strain>
        <tissue evidence="2">Salivary glands</tissue>
    </source>
</reference>